<evidence type="ECO:0000256" key="1">
    <source>
        <dbReference type="ARBA" id="ARBA00001946"/>
    </source>
</evidence>
<comment type="cofactor">
    <cofactor evidence="1 6">
        <name>Mg(2+)</name>
        <dbReference type="ChEBI" id="CHEBI:18420"/>
    </cofactor>
</comment>
<evidence type="ECO:0000256" key="4">
    <source>
        <dbReference type="ARBA" id="ARBA00022801"/>
    </source>
</evidence>
<dbReference type="SUPFAM" id="SSF56655">
    <property type="entry name" value="Carbohydrate phosphatase"/>
    <property type="match status" value="1"/>
</dbReference>
<dbReference type="PANTHER" id="PTHR43200">
    <property type="entry name" value="PHOSPHATASE"/>
    <property type="match status" value="1"/>
</dbReference>
<accession>A0A7S1TNL1</accession>
<gene>
    <name evidence="7" type="ORF">EAUS1353_LOCUS3012</name>
</gene>
<feature type="binding site" evidence="6">
    <location>
        <position position="174"/>
    </location>
    <ligand>
        <name>Mg(2+)</name>
        <dbReference type="ChEBI" id="CHEBI:18420"/>
        <label>1</label>
        <note>catalytic</note>
    </ligand>
</feature>
<feature type="binding site" evidence="6">
    <location>
        <position position="175"/>
    </location>
    <ligand>
        <name>Mg(2+)</name>
        <dbReference type="ChEBI" id="CHEBI:18420"/>
        <label>1</label>
        <note>catalytic</note>
    </ligand>
</feature>
<evidence type="ECO:0000313" key="7">
    <source>
        <dbReference type="EMBL" id="CAD9241272.1"/>
    </source>
</evidence>
<evidence type="ECO:0000256" key="3">
    <source>
        <dbReference type="ARBA" id="ARBA00022723"/>
    </source>
</evidence>
<name>A0A7S1TNL1_9RHOD</name>
<dbReference type="Gene3D" id="3.30.540.10">
    <property type="entry name" value="Fructose-1,6-Bisphosphatase, subunit A, domain 1"/>
    <property type="match status" value="1"/>
</dbReference>
<dbReference type="PROSITE" id="PS00629">
    <property type="entry name" value="IMP_1"/>
    <property type="match status" value="1"/>
</dbReference>
<keyword evidence="4" id="KW-0378">Hydrolase</keyword>
<dbReference type="CDD" id="cd01641">
    <property type="entry name" value="Bacterial_IMPase_like_1"/>
    <property type="match status" value="1"/>
</dbReference>
<evidence type="ECO:0000256" key="2">
    <source>
        <dbReference type="ARBA" id="ARBA00009759"/>
    </source>
</evidence>
<protein>
    <recommendedName>
        <fullName evidence="8">Histidinol-phosphatase</fullName>
    </recommendedName>
</protein>
<keyword evidence="5 6" id="KW-0460">Magnesium</keyword>
<organism evidence="7">
    <name type="scientific">Erythrolobus australicus</name>
    <dbReference type="NCBI Taxonomy" id="1077150"/>
    <lineage>
        <taxon>Eukaryota</taxon>
        <taxon>Rhodophyta</taxon>
        <taxon>Bangiophyceae</taxon>
        <taxon>Porphyridiales</taxon>
        <taxon>Porphyridiaceae</taxon>
        <taxon>Erythrolobus</taxon>
    </lineage>
</organism>
<proteinExistence type="inferred from homology"/>
<dbReference type="PANTHER" id="PTHR43200:SF6">
    <property type="entry name" value="3'(2'),5'-BISPHOSPHATE NUCLEOTIDASE"/>
    <property type="match status" value="1"/>
</dbReference>
<evidence type="ECO:0000256" key="5">
    <source>
        <dbReference type="ARBA" id="ARBA00022842"/>
    </source>
</evidence>
<dbReference type="EMBL" id="HBGI01004670">
    <property type="protein sequence ID" value="CAD9241272.1"/>
    <property type="molecule type" value="Transcribed_RNA"/>
</dbReference>
<feature type="binding site" evidence="6">
    <location>
        <position position="152"/>
    </location>
    <ligand>
        <name>Mg(2+)</name>
        <dbReference type="ChEBI" id="CHEBI:18420"/>
        <label>1</label>
        <note>catalytic</note>
    </ligand>
</feature>
<feature type="binding site" evidence="6">
    <location>
        <position position="172"/>
    </location>
    <ligand>
        <name>Mg(2+)</name>
        <dbReference type="ChEBI" id="CHEBI:18420"/>
        <label>1</label>
        <note>catalytic</note>
    </ligand>
</feature>
<evidence type="ECO:0000256" key="6">
    <source>
        <dbReference type="PIRSR" id="PIRSR600760-2"/>
    </source>
</evidence>
<comment type="similarity">
    <text evidence="2">Belongs to the inositol monophosphatase superfamily.</text>
</comment>
<dbReference type="InterPro" id="IPR000760">
    <property type="entry name" value="Inositol_monophosphatase-like"/>
</dbReference>
<dbReference type="Pfam" id="PF00459">
    <property type="entry name" value="Inositol_P"/>
    <property type="match status" value="1"/>
</dbReference>
<sequence>MVKSSGMEKRKTAAGKGFASRPKHSACFAVSIAPGRSFDAKGTLPSLCQSSAWCTQRWSIHVARRRRSRGLACQMDDFGSAIPADLQGALKSFANELADCAGSIVKRYYRQRSLIADAKSDASPVTIADREAEQAMRNLIARKYAGHAILGEEHGLSSDFDPAKQEFLWVLDPIDGTKAFMSGKPTFGTLIALLFRGAPVLGLIDQPVSGERWLGTTWDNCTTLNGNRVSSSDHISRLSDSFMYSTTPAMFVGADLIRYRSLASQVRVAMFGADCYAYALLASGFVQLVVEADLKPWDYMALLPVVSCSGGTITDWDGNPLGINSDGRVLAAATSELHAAALKVLQEHRVSNQAVPASVLEKYGGLLCAEACGSGGDSVGTRVFIETAPIRDGDIQRITFEIAEPCDDADVKNELRRLVVRRIRGAHVSVILRTAPGELVAMETARSALIAALESVHCDMIASGRATSESLRSDLATLIAIVRSLEMEETCSALRSELELLLSAADLVLSCTAQEMSSVGCVASSARYAIAEARDVIDRLLRSVRQPSSESSRTLLAQLLSTRAIAAQIKQTLRRCL</sequence>
<dbReference type="GO" id="GO:0000105">
    <property type="term" value="P:L-histidine biosynthetic process"/>
    <property type="evidence" value="ECO:0007669"/>
    <property type="project" value="TreeGrafter"/>
</dbReference>
<reference evidence="7" key="1">
    <citation type="submission" date="2021-01" db="EMBL/GenBank/DDBJ databases">
        <authorList>
            <person name="Corre E."/>
            <person name="Pelletier E."/>
            <person name="Niang G."/>
            <person name="Scheremetjew M."/>
            <person name="Finn R."/>
            <person name="Kale V."/>
            <person name="Holt S."/>
            <person name="Cochrane G."/>
            <person name="Meng A."/>
            <person name="Brown T."/>
            <person name="Cohen L."/>
        </authorList>
    </citation>
    <scope>NUCLEOTIDE SEQUENCE</scope>
    <source>
        <strain evidence="7">CCMP3124</strain>
    </source>
</reference>
<dbReference type="Gene3D" id="3.40.190.80">
    <property type="match status" value="1"/>
</dbReference>
<keyword evidence="3 6" id="KW-0479">Metal-binding</keyword>
<evidence type="ECO:0008006" key="8">
    <source>
        <dbReference type="Google" id="ProtNLM"/>
    </source>
</evidence>
<dbReference type="AlphaFoldDB" id="A0A7S1TNL1"/>
<dbReference type="GO" id="GO:0046872">
    <property type="term" value="F:metal ion binding"/>
    <property type="evidence" value="ECO:0007669"/>
    <property type="project" value="UniProtKB-KW"/>
</dbReference>
<dbReference type="InterPro" id="IPR020583">
    <property type="entry name" value="Inositol_monoP_metal-BS"/>
</dbReference>
<dbReference type="PRINTS" id="PR00377">
    <property type="entry name" value="IMPHPHTASES"/>
</dbReference>
<feature type="binding site" evidence="6">
    <location>
        <position position="298"/>
    </location>
    <ligand>
        <name>Mg(2+)</name>
        <dbReference type="ChEBI" id="CHEBI:18420"/>
        <label>1</label>
        <note>catalytic</note>
    </ligand>
</feature>
<dbReference type="InterPro" id="IPR051090">
    <property type="entry name" value="Inositol_monoP_superfamily"/>
</dbReference>
<dbReference type="GO" id="GO:0016791">
    <property type="term" value="F:phosphatase activity"/>
    <property type="evidence" value="ECO:0007669"/>
    <property type="project" value="UniProtKB-ARBA"/>
</dbReference>